<proteinExistence type="inferred from homology"/>
<dbReference type="SUPFAM" id="SSF53448">
    <property type="entry name" value="Nucleotide-diphospho-sugar transferases"/>
    <property type="match status" value="1"/>
</dbReference>
<keyword evidence="7" id="KW-1185">Reference proteome</keyword>
<dbReference type="InterPro" id="IPR029044">
    <property type="entry name" value="Nucleotide-diphossugar_trans"/>
</dbReference>
<gene>
    <name evidence="6" type="ORF">J5N97_022085</name>
</gene>
<dbReference type="InterPro" id="IPR015338">
    <property type="entry name" value="GT64_dom"/>
</dbReference>
<keyword evidence="4" id="KW-0732">Signal</keyword>
<feature type="chain" id="PRO_5038963689" description="Glycosyl transferase 64 domain-containing protein" evidence="4">
    <location>
        <begin position="21"/>
        <end position="337"/>
    </location>
</feature>
<name>A0A9D5C9R0_9LILI</name>
<evidence type="ECO:0000256" key="4">
    <source>
        <dbReference type="SAM" id="SignalP"/>
    </source>
</evidence>
<dbReference type="PANTHER" id="PTHR48409">
    <property type="entry name" value="GLYCOSYLTRANSFERASE FAMILY PROTEIN 64 C3"/>
    <property type="match status" value="1"/>
</dbReference>
<evidence type="ECO:0000313" key="7">
    <source>
        <dbReference type="Proteomes" id="UP001085076"/>
    </source>
</evidence>
<evidence type="ECO:0000256" key="2">
    <source>
        <dbReference type="ARBA" id="ARBA00022679"/>
    </source>
</evidence>
<dbReference type="InterPro" id="IPR053318">
    <property type="entry name" value="GT64"/>
</dbReference>
<evidence type="ECO:0000313" key="6">
    <source>
        <dbReference type="EMBL" id="KAJ0969208.1"/>
    </source>
</evidence>
<dbReference type="EMBL" id="JAGGNH010000006">
    <property type="protein sequence ID" value="KAJ0969208.1"/>
    <property type="molecule type" value="Genomic_DNA"/>
</dbReference>
<dbReference type="GO" id="GO:0016757">
    <property type="term" value="F:glycosyltransferase activity"/>
    <property type="evidence" value="ECO:0007669"/>
    <property type="project" value="InterPro"/>
</dbReference>
<comment type="caution">
    <text evidence="6">The sequence shown here is derived from an EMBL/GenBank/DDBJ whole genome shotgun (WGS) entry which is preliminary data.</text>
</comment>
<feature type="domain" description="Glycosyl transferase 64" evidence="5">
    <location>
        <begin position="46"/>
        <end position="309"/>
    </location>
</feature>
<reference evidence="6" key="1">
    <citation type="submission" date="2021-03" db="EMBL/GenBank/DDBJ databases">
        <authorList>
            <person name="Li Z."/>
            <person name="Yang C."/>
        </authorList>
    </citation>
    <scope>NUCLEOTIDE SEQUENCE</scope>
    <source>
        <strain evidence="6">Dzin_1.0</strain>
        <tissue evidence="6">Leaf</tissue>
    </source>
</reference>
<dbReference type="OrthoDB" id="5954868at2759"/>
<dbReference type="AlphaFoldDB" id="A0A9D5C9R0"/>
<keyword evidence="3" id="KW-1015">Disulfide bond</keyword>
<keyword evidence="2" id="KW-0808">Transferase</keyword>
<accession>A0A9D5C9R0</accession>
<dbReference type="Proteomes" id="UP001085076">
    <property type="component" value="Miscellaneous, Linkage group lg06"/>
</dbReference>
<comment type="similarity">
    <text evidence="1">Belongs to the glycosyltransferase 64 family.</text>
</comment>
<dbReference type="PANTHER" id="PTHR48409:SF1">
    <property type="entry name" value="GLYCOSYLTRANSFERASE FAMILY PROTEIN 64 C3"/>
    <property type="match status" value="1"/>
</dbReference>
<dbReference type="Pfam" id="PF09258">
    <property type="entry name" value="Glyco_transf_64"/>
    <property type="match status" value="1"/>
</dbReference>
<reference evidence="6" key="2">
    <citation type="journal article" date="2022" name="Hortic Res">
        <title>The genome of Dioscorea zingiberensis sheds light on the biosynthesis, origin and evolution of the medicinally important diosgenin saponins.</title>
        <authorList>
            <person name="Li Y."/>
            <person name="Tan C."/>
            <person name="Li Z."/>
            <person name="Guo J."/>
            <person name="Li S."/>
            <person name="Chen X."/>
            <person name="Wang C."/>
            <person name="Dai X."/>
            <person name="Yang H."/>
            <person name="Song W."/>
            <person name="Hou L."/>
            <person name="Xu J."/>
            <person name="Tong Z."/>
            <person name="Xu A."/>
            <person name="Yuan X."/>
            <person name="Wang W."/>
            <person name="Yang Q."/>
            <person name="Chen L."/>
            <person name="Sun Z."/>
            <person name="Wang K."/>
            <person name="Pan B."/>
            <person name="Chen J."/>
            <person name="Bao Y."/>
            <person name="Liu F."/>
            <person name="Qi X."/>
            <person name="Gang D.R."/>
            <person name="Wen J."/>
            <person name="Li J."/>
        </authorList>
    </citation>
    <scope>NUCLEOTIDE SEQUENCE</scope>
    <source>
        <strain evidence="6">Dzin_1.0</strain>
    </source>
</reference>
<protein>
    <recommendedName>
        <fullName evidence="5">Glycosyl transferase 64 domain-containing protein</fullName>
    </recommendedName>
</protein>
<feature type="signal peptide" evidence="4">
    <location>
        <begin position="1"/>
        <end position="20"/>
    </location>
</feature>
<dbReference type="GO" id="GO:0016020">
    <property type="term" value="C:membrane"/>
    <property type="evidence" value="ECO:0007669"/>
    <property type="project" value="InterPro"/>
</dbReference>
<sequence>MIQKSIYIIVLLLLHLIADAAVVAGGSNPCDIGSLPDPRILKPDRLTVLISGYSERRLPLLRSLAALYSSLPYVFTVLVLWGNPDTPSQTLSAALPISDGAPISLIRQPEHSLKARFLPRAAIRTRAVVMCDDDVDPDPRALALAFSQWLGLDRALVGFFARSHALDLEAKTWIYTFHHDRYSIMLTKLVILKTEYLYRYSCWNRLRDARGLVERERNCVAILMNFVAAMEEEGGGEGPVLVEGRVRDWGDPRNNETSSLISASGSGEEEIKRVGLSLRLDHRKRRGWCIREFHRMLGVMPLRYSYGKVVEGAGSRGFVTRGATSSTVIINCVKPIN</sequence>
<dbReference type="Gene3D" id="3.90.550.10">
    <property type="entry name" value="Spore Coat Polysaccharide Biosynthesis Protein SpsA, Chain A"/>
    <property type="match status" value="1"/>
</dbReference>
<organism evidence="6 7">
    <name type="scientific">Dioscorea zingiberensis</name>
    <dbReference type="NCBI Taxonomy" id="325984"/>
    <lineage>
        <taxon>Eukaryota</taxon>
        <taxon>Viridiplantae</taxon>
        <taxon>Streptophyta</taxon>
        <taxon>Embryophyta</taxon>
        <taxon>Tracheophyta</taxon>
        <taxon>Spermatophyta</taxon>
        <taxon>Magnoliopsida</taxon>
        <taxon>Liliopsida</taxon>
        <taxon>Dioscoreales</taxon>
        <taxon>Dioscoreaceae</taxon>
        <taxon>Dioscorea</taxon>
    </lineage>
</organism>
<evidence type="ECO:0000256" key="1">
    <source>
        <dbReference type="ARBA" id="ARBA00008700"/>
    </source>
</evidence>
<evidence type="ECO:0000256" key="3">
    <source>
        <dbReference type="ARBA" id="ARBA00023157"/>
    </source>
</evidence>
<evidence type="ECO:0000259" key="5">
    <source>
        <dbReference type="Pfam" id="PF09258"/>
    </source>
</evidence>